<dbReference type="NCBIfam" id="NF002085">
    <property type="entry name" value="PRK00915.1-2"/>
    <property type="match status" value="1"/>
</dbReference>
<feature type="domain" description="Pyruvate carboxyltransferase" evidence="13">
    <location>
        <begin position="6"/>
        <end position="268"/>
    </location>
</feature>
<evidence type="ECO:0000256" key="4">
    <source>
        <dbReference type="ARBA" id="ARBA00018198"/>
    </source>
</evidence>
<dbReference type="InterPro" id="IPR013709">
    <property type="entry name" value="2-isopropylmalate_synth_dimer"/>
</dbReference>
<comment type="similarity">
    <text evidence="2 12">Belongs to the alpha-IPM synthase/homocitrate synthase family. LeuA type 1 subfamily.</text>
</comment>
<dbReference type="InterPro" id="IPR005671">
    <property type="entry name" value="LeuA_bact_synth"/>
</dbReference>
<evidence type="ECO:0000256" key="11">
    <source>
        <dbReference type="ARBA" id="ARBA00023304"/>
    </source>
</evidence>
<dbReference type="PROSITE" id="PS50991">
    <property type="entry name" value="PYR_CT"/>
    <property type="match status" value="1"/>
</dbReference>
<feature type="binding site" evidence="12">
    <location>
        <position position="15"/>
    </location>
    <ligand>
        <name>Mn(2+)</name>
        <dbReference type="ChEBI" id="CHEBI:29035"/>
    </ligand>
</feature>
<comment type="function">
    <text evidence="12">Catalyzes the condensation of the acetyl group of acetyl-CoA with 3-methyl-2-oxobutanoate (2-ketoisovalerate) to form 3-carboxy-3-hydroxy-4-methylpentanoate (2-isopropylmalate).</text>
</comment>
<keyword evidence="15" id="KW-1185">Reference proteome</keyword>
<evidence type="ECO:0000259" key="13">
    <source>
        <dbReference type="PROSITE" id="PS50991"/>
    </source>
</evidence>
<feature type="binding site" evidence="12">
    <location>
        <position position="205"/>
    </location>
    <ligand>
        <name>Mn(2+)</name>
        <dbReference type="ChEBI" id="CHEBI:29035"/>
    </ligand>
</feature>
<dbReference type="EMBL" id="FWXI01000011">
    <property type="protein sequence ID" value="SMC86797.1"/>
    <property type="molecule type" value="Genomic_DNA"/>
</dbReference>
<evidence type="ECO:0000256" key="7">
    <source>
        <dbReference type="ARBA" id="ARBA00022605"/>
    </source>
</evidence>
<evidence type="ECO:0000313" key="14">
    <source>
        <dbReference type="EMBL" id="SMC86797.1"/>
    </source>
</evidence>
<dbReference type="InterPro" id="IPR054691">
    <property type="entry name" value="LeuA/HCS_post-cat"/>
</dbReference>
<dbReference type="UniPathway" id="UPA00048">
    <property type="reaction ID" value="UER00070"/>
</dbReference>
<proteinExistence type="inferred from homology"/>
<keyword evidence="11 12" id="KW-0100">Branched-chain amino acid biosynthesis</keyword>
<feature type="region of interest" description="Regulatory domain" evidence="12">
    <location>
        <begin position="392"/>
        <end position="514"/>
    </location>
</feature>
<keyword evidence="5 12" id="KW-0432">Leucine biosynthesis</keyword>
<comment type="pathway">
    <text evidence="1 12">Amino-acid biosynthesis; L-leucine biosynthesis; L-leucine from 3-methyl-2-oxobutanoate: step 1/4.</text>
</comment>
<dbReference type="NCBIfam" id="TIGR00973">
    <property type="entry name" value="leuA_bact"/>
    <property type="match status" value="1"/>
</dbReference>
<comment type="cofactor">
    <cofactor evidence="12">
        <name>Mn(2+)</name>
        <dbReference type="ChEBI" id="CHEBI:29035"/>
    </cofactor>
</comment>
<dbReference type="Pfam" id="PF00682">
    <property type="entry name" value="HMGL-like"/>
    <property type="match status" value="1"/>
</dbReference>
<dbReference type="GO" id="GO:0003852">
    <property type="term" value="F:2-isopropylmalate synthase activity"/>
    <property type="evidence" value="ECO:0007669"/>
    <property type="project" value="UniProtKB-UniRule"/>
</dbReference>
<dbReference type="SMART" id="SM00917">
    <property type="entry name" value="LeuA_dimer"/>
    <property type="match status" value="1"/>
</dbReference>
<dbReference type="AlphaFoldDB" id="A0A1W2CNI1"/>
<feature type="binding site" evidence="12">
    <location>
        <position position="203"/>
    </location>
    <ligand>
        <name>Mn(2+)</name>
        <dbReference type="ChEBI" id="CHEBI:29035"/>
    </ligand>
</feature>
<dbReference type="HAMAP" id="MF_01025">
    <property type="entry name" value="LeuA_type1"/>
    <property type="match status" value="1"/>
</dbReference>
<comment type="catalytic activity">
    <reaction evidence="12">
        <text>3-methyl-2-oxobutanoate + acetyl-CoA + H2O = (2S)-2-isopropylmalate + CoA + H(+)</text>
        <dbReference type="Rhea" id="RHEA:21524"/>
        <dbReference type="ChEBI" id="CHEBI:1178"/>
        <dbReference type="ChEBI" id="CHEBI:11851"/>
        <dbReference type="ChEBI" id="CHEBI:15377"/>
        <dbReference type="ChEBI" id="CHEBI:15378"/>
        <dbReference type="ChEBI" id="CHEBI:57287"/>
        <dbReference type="ChEBI" id="CHEBI:57288"/>
        <dbReference type="EC" id="2.3.3.13"/>
    </reaction>
</comment>
<dbReference type="GO" id="GO:0009098">
    <property type="term" value="P:L-leucine biosynthetic process"/>
    <property type="evidence" value="ECO:0007669"/>
    <property type="project" value="UniProtKB-UniRule"/>
</dbReference>
<dbReference type="PROSITE" id="PS00815">
    <property type="entry name" value="AIPM_HOMOCIT_SYNTH_1"/>
    <property type="match status" value="1"/>
</dbReference>
<feature type="binding site" evidence="12">
    <location>
        <position position="239"/>
    </location>
    <ligand>
        <name>Mn(2+)</name>
        <dbReference type="ChEBI" id="CHEBI:29035"/>
    </ligand>
</feature>
<dbReference type="EC" id="2.3.3.13" evidence="3 12"/>
<dbReference type="SUPFAM" id="SSF110921">
    <property type="entry name" value="2-isopropylmalate synthase LeuA, allosteric (dimerisation) domain"/>
    <property type="match status" value="1"/>
</dbReference>
<dbReference type="FunFam" id="1.10.238.260:FF:000001">
    <property type="entry name" value="2-isopropylmalate synthase"/>
    <property type="match status" value="1"/>
</dbReference>
<dbReference type="InterPro" id="IPR050073">
    <property type="entry name" value="2-IPM_HCS-like"/>
</dbReference>
<evidence type="ECO:0000256" key="2">
    <source>
        <dbReference type="ARBA" id="ARBA00009396"/>
    </source>
</evidence>
<keyword evidence="9 12" id="KW-0479">Metal-binding</keyword>
<keyword evidence="6 12" id="KW-0963">Cytoplasm</keyword>
<evidence type="ECO:0000256" key="10">
    <source>
        <dbReference type="ARBA" id="ARBA00023211"/>
    </source>
</evidence>
<evidence type="ECO:0000256" key="8">
    <source>
        <dbReference type="ARBA" id="ARBA00022679"/>
    </source>
</evidence>
<evidence type="ECO:0000256" key="5">
    <source>
        <dbReference type="ARBA" id="ARBA00022430"/>
    </source>
</evidence>
<dbReference type="Gene3D" id="3.30.160.270">
    <property type="match status" value="1"/>
</dbReference>
<dbReference type="Gene3D" id="3.20.20.70">
    <property type="entry name" value="Aldolase class I"/>
    <property type="match status" value="1"/>
</dbReference>
<keyword evidence="8 12" id="KW-0808">Transferase</keyword>
<dbReference type="FunFam" id="3.20.20.70:FF:000010">
    <property type="entry name" value="2-isopropylmalate synthase"/>
    <property type="match status" value="1"/>
</dbReference>
<dbReference type="Gene3D" id="1.10.238.260">
    <property type="match status" value="1"/>
</dbReference>
<dbReference type="Pfam" id="PF08502">
    <property type="entry name" value="LeuA_dimer"/>
    <property type="match status" value="1"/>
</dbReference>
<comment type="subunit">
    <text evidence="12">Homodimer.</text>
</comment>
<evidence type="ECO:0000256" key="3">
    <source>
        <dbReference type="ARBA" id="ARBA00012973"/>
    </source>
</evidence>
<accession>A0A1W2CNI1</accession>
<dbReference type="InterPro" id="IPR036230">
    <property type="entry name" value="LeuA_allosteric_dom_sf"/>
</dbReference>
<dbReference type="FunFam" id="3.30.160.270:FF:000001">
    <property type="entry name" value="2-isopropylmalate synthase"/>
    <property type="match status" value="1"/>
</dbReference>
<gene>
    <name evidence="12" type="primary">leuA</name>
    <name evidence="14" type="ORF">SAMN04488500_11153</name>
</gene>
<evidence type="ECO:0000256" key="6">
    <source>
        <dbReference type="ARBA" id="ARBA00022490"/>
    </source>
</evidence>
<dbReference type="PANTHER" id="PTHR10277:SF9">
    <property type="entry name" value="2-ISOPROPYLMALATE SYNTHASE 1, CHLOROPLASTIC-RELATED"/>
    <property type="match status" value="1"/>
</dbReference>
<dbReference type="OrthoDB" id="9804858at2"/>
<dbReference type="Proteomes" id="UP000192738">
    <property type="component" value="Unassembled WGS sequence"/>
</dbReference>
<sequence>METRRIQIFDTTLRDGEQTPGVSLQTEEKVEIALALAKLQVDVIEAGFPVASPGDFEAVSQIAARVKGPVIAALARANEKDIATAFQAIKLAERPRIHTFIATSDIHLEHKLKMTRAQLLERAEQAVRYAKSLTPDVEFSAEDASRSDWDFLCQVYTKVIAAGANVINVPDTVGYTTPLEFGALITYIRENVPNIDQAVISVHCHDDLGMAVANSLAAVAAGAGQVECTINGLGERAGNAALEELVMALNTRREYYRALSNVNTQQIYRTSRLVSTLTGIAVPPNKAVVGDNAFAHESGIHQHGVMNNPLTYEIISPETVGVSRNAIVLGKHSGRHAFEERLKHLGYDIDAETVNALFVKFKDLADRKKMVFDKDIEALMVEKAAVRPEWYTLIYHHVVSGNQMVASASVQLKTSAGVCEAASCGDGPVDAAFKAIEQAVGFPIGLHDYQLKAVTAGEDALGEATVWIERDGRTFSGRGLSTDVIEASAKAYVNAINKMLAVCGFPAIEQAAGR</sequence>
<dbReference type="SUPFAM" id="SSF51569">
    <property type="entry name" value="Aldolase"/>
    <property type="match status" value="1"/>
</dbReference>
<reference evidence="14 15" key="1">
    <citation type="submission" date="2017-04" db="EMBL/GenBank/DDBJ databases">
        <authorList>
            <person name="Afonso C.L."/>
            <person name="Miller P.J."/>
            <person name="Scott M.A."/>
            <person name="Spackman E."/>
            <person name="Goraichik I."/>
            <person name="Dimitrov K.M."/>
            <person name="Suarez D.L."/>
            <person name="Swayne D.E."/>
        </authorList>
    </citation>
    <scope>NUCLEOTIDE SEQUENCE [LARGE SCALE GENOMIC DNA]</scope>
    <source>
        <strain evidence="14 15">DSM 5090</strain>
    </source>
</reference>
<dbReference type="GO" id="GO:0030145">
    <property type="term" value="F:manganese ion binding"/>
    <property type="evidence" value="ECO:0007669"/>
    <property type="project" value="UniProtKB-UniRule"/>
</dbReference>
<name>A0A1W2CNI1_9FIRM</name>
<dbReference type="PROSITE" id="PS00816">
    <property type="entry name" value="AIPM_HOMOCIT_SYNTH_2"/>
    <property type="match status" value="1"/>
</dbReference>
<dbReference type="InterPro" id="IPR002034">
    <property type="entry name" value="AIPM/Hcit_synth_CS"/>
</dbReference>
<organism evidence="14 15">
    <name type="scientific">Sporomusa malonica</name>
    <dbReference type="NCBI Taxonomy" id="112901"/>
    <lineage>
        <taxon>Bacteria</taxon>
        <taxon>Bacillati</taxon>
        <taxon>Bacillota</taxon>
        <taxon>Negativicutes</taxon>
        <taxon>Selenomonadales</taxon>
        <taxon>Sporomusaceae</taxon>
        <taxon>Sporomusa</taxon>
    </lineage>
</organism>
<keyword evidence="10 12" id="KW-0464">Manganese</keyword>
<protein>
    <recommendedName>
        <fullName evidence="4 12">2-isopropylmalate synthase</fullName>
        <ecNumber evidence="3 12">2.3.3.13</ecNumber>
    </recommendedName>
    <alternativeName>
        <fullName evidence="12">Alpha-IPM synthase</fullName>
    </alternativeName>
    <alternativeName>
        <fullName evidence="12">Alpha-isopropylmalate synthase</fullName>
    </alternativeName>
</protein>
<dbReference type="InterPro" id="IPR013785">
    <property type="entry name" value="Aldolase_TIM"/>
</dbReference>
<dbReference type="NCBIfam" id="NF002086">
    <property type="entry name" value="PRK00915.1-3"/>
    <property type="match status" value="1"/>
</dbReference>
<evidence type="ECO:0000256" key="1">
    <source>
        <dbReference type="ARBA" id="ARBA00004689"/>
    </source>
</evidence>
<evidence type="ECO:0000313" key="15">
    <source>
        <dbReference type="Proteomes" id="UP000192738"/>
    </source>
</evidence>
<dbReference type="InterPro" id="IPR000891">
    <property type="entry name" value="PYR_CT"/>
</dbReference>
<dbReference type="RefSeq" id="WP_084576304.1">
    <property type="nucleotide sequence ID" value="NZ_CP155572.1"/>
</dbReference>
<dbReference type="CDD" id="cd07940">
    <property type="entry name" value="DRE_TIM_IPMS"/>
    <property type="match status" value="1"/>
</dbReference>
<evidence type="ECO:0000256" key="9">
    <source>
        <dbReference type="ARBA" id="ARBA00022723"/>
    </source>
</evidence>
<dbReference type="GO" id="GO:0005737">
    <property type="term" value="C:cytoplasm"/>
    <property type="evidence" value="ECO:0007669"/>
    <property type="project" value="UniProtKB-UniRule"/>
</dbReference>
<dbReference type="GO" id="GO:0003985">
    <property type="term" value="F:acetyl-CoA C-acetyltransferase activity"/>
    <property type="evidence" value="ECO:0007669"/>
    <property type="project" value="UniProtKB-UniRule"/>
</dbReference>
<evidence type="ECO:0000256" key="12">
    <source>
        <dbReference type="HAMAP-Rule" id="MF_01025"/>
    </source>
</evidence>
<dbReference type="PANTHER" id="PTHR10277">
    <property type="entry name" value="HOMOCITRATE SYNTHASE-RELATED"/>
    <property type="match status" value="1"/>
</dbReference>
<dbReference type="STRING" id="112901.SAMN04488500_11153"/>
<dbReference type="Pfam" id="PF22617">
    <property type="entry name" value="HCS_D2"/>
    <property type="match status" value="1"/>
</dbReference>
<keyword evidence="7 12" id="KW-0028">Amino-acid biosynthesis</keyword>